<keyword evidence="4" id="KW-1185">Reference proteome</keyword>
<proteinExistence type="predicted"/>
<dbReference type="Proteomes" id="UP000228593">
    <property type="component" value="Unassembled WGS sequence"/>
</dbReference>
<dbReference type="Pfam" id="PF13701">
    <property type="entry name" value="DDE_Tnp_1_4"/>
    <property type="match status" value="1"/>
</dbReference>
<evidence type="ECO:0000313" key="4">
    <source>
        <dbReference type="Proteomes" id="UP000228593"/>
    </source>
</evidence>
<sequence length="50" mass="5618">MIFEGLSGALVAAVLRSSMRPTGAENTMILKRVLERIRRHFPDTHILVRG</sequence>
<protein>
    <submittedName>
        <fullName evidence="3">IS1380 family transposase</fullName>
    </submittedName>
</protein>
<dbReference type="EMBL" id="PDOB01000078">
    <property type="protein sequence ID" value="PIL37797.1"/>
    <property type="molecule type" value="Genomic_DNA"/>
</dbReference>
<name>A0A2G8T2V8_9BURK</name>
<gene>
    <name evidence="3" type="ORF">CR103_07585</name>
    <name evidence="2" type="ORF">CR103_21590</name>
</gene>
<dbReference type="EMBL" id="PDOB01000009">
    <property type="protein sequence ID" value="PIL40293.1"/>
    <property type="molecule type" value="Genomic_DNA"/>
</dbReference>
<comment type="caution">
    <text evidence="3">The sequence shown here is derived from an EMBL/GenBank/DDBJ whole genome shotgun (WGS) entry which is preliminary data.</text>
</comment>
<feature type="domain" description="Transposase DDE" evidence="1">
    <location>
        <begin position="1"/>
        <end position="50"/>
    </location>
</feature>
<accession>A0A2G8T2V8</accession>
<evidence type="ECO:0000313" key="2">
    <source>
        <dbReference type="EMBL" id="PIL37797.1"/>
    </source>
</evidence>
<evidence type="ECO:0000313" key="3">
    <source>
        <dbReference type="EMBL" id="PIL40293.1"/>
    </source>
</evidence>
<organism evidence="3 4">
    <name type="scientific">Massilia psychrophila</name>
    <dbReference type="NCBI Taxonomy" id="1603353"/>
    <lineage>
        <taxon>Bacteria</taxon>
        <taxon>Pseudomonadati</taxon>
        <taxon>Pseudomonadota</taxon>
        <taxon>Betaproteobacteria</taxon>
        <taxon>Burkholderiales</taxon>
        <taxon>Oxalobacteraceae</taxon>
        <taxon>Telluria group</taxon>
        <taxon>Massilia</taxon>
    </lineage>
</organism>
<evidence type="ECO:0000259" key="1">
    <source>
        <dbReference type="Pfam" id="PF13701"/>
    </source>
</evidence>
<dbReference type="AlphaFoldDB" id="A0A2G8T2V8"/>
<feature type="non-terminal residue" evidence="3">
    <location>
        <position position="50"/>
    </location>
</feature>
<dbReference type="InterPro" id="IPR025668">
    <property type="entry name" value="Tnp_DDE_dom"/>
</dbReference>
<reference evidence="3 4" key="1">
    <citation type="submission" date="2017-10" db="EMBL/GenBank/DDBJ databases">
        <title>Massilia psychrophilum sp. nov., a novel purple-pigmented bacterium isolated from Tianshan glacier, Xinjiang Municipality, China.</title>
        <authorList>
            <person name="Wang H."/>
        </authorList>
    </citation>
    <scope>NUCLEOTIDE SEQUENCE [LARGE SCALE GENOMIC DNA]</scope>
    <source>
        <strain evidence="3 4">JCM 30813</strain>
    </source>
</reference>